<feature type="transmembrane region" description="Helical" evidence="9">
    <location>
        <begin position="48"/>
        <end position="70"/>
    </location>
</feature>
<evidence type="ECO:0000256" key="3">
    <source>
        <dbReference type="ARBA" id="ARBA00022475"/>
    </source>
</evidence>
<comment type="caution">
    <text evidence="10">The sequence shown here is derived from an EMBL/GenBank/DDBJ whole genome shotgun (WGS) entry which is preliminary data.</text>
</comment>
<comment type="similarity">
    <text evidence="8">Belongs to the anion channel-forming bestrophin (TC 1.A.46) family.</text>
</comment>
<gene>
    <name evidence="10" type="ORF">AV926_01115</name>
</gene>
<evidence type="ECO:0000256" key="6">
    <source>
        <dbReference type="ARBA" id="ARBA00023065"/>
    </source>
</evidence>
<dbReference type="GO" id="GO:0005254">
    <property type="term" value="F:chloride channel activity"/>
    <property type="evidence" value="ECO:0007669"/>
    <property type="project" value="InterPro"/>
</dbReference>
<keyword evidence="7 9" id="KW-0472">Membrane</keyword>
<evidence type="ECO:0000256" key="7">
    <source>
        <dbReference type="ARBA" id="ARBA00023136"/>
    </source>
</evidence>
<evidence type="ECO:0000256" key="5">
    <source>
        <dbReference type="ARBA" id="ARBA00022989"/>
    </source>
</evidence>
<keyword evidence="3" id="KW-1003">Cell membrane</keyword>
<evidence type="ECO:0000313" key="11">
    <source>
        <dbReference type="Proteomes" id="UP000076630"/>
    </source>
</evidence>
<dbReference type="PANTHER" id="PTHR33281:SF19">
    <property type="entry name" value="VOLTAGE-DEPENDENT ANION CHANNEL-FORMING PROTEIN YNEE"/>
    <property type="match status" value="1"/>
</dbReference>
<dbReference type="InterPro" id="IPR044669">
    <property type="entry name" value="YneE/VCCN1/2-like"/>
</dbReference>
<keyword evidence="6" id="KW-0406">Ion transport</keyword>
<keyword evidence="11" id="KW-1185">Reference proteome</keyword>
<dbReference type="OrthoDB" id="445589at2"/>
<proteinExistence type="inferred from homology"/>
<sequence>MIVRNKKHILQMLFIWKGSVLKKIFPTLVAIFIFSWIVYFAHYHFPDVIIPLNVGAFALVGISLAIFLGFCNNAAYDRFWEGRKQWGSLVIHSRSLAFQIQNYIEENPQFTKKEKQEGIKLIIAFCYLLNKQLREKADYESVRQYLSSEVYETMLIKKFKPAYILNELTKWIADQQKAGRIDTIMQSKIDDNIGELSIVLGACERIVHTKIPFVYFVILHRTVYVYCFILPFGLIDLIIWTMPFFVTFVAYTFIALDAVVAEIAEPFGEEENDLALDQMCANIAYSLSEISDMPLPELVTPDKNYVVS</sequence>
<dbReference type="EMBL" id="LQNU01000072">
    <property type="protein sequence ID" value="KZE77360.1"/>
    <property type="molecule type" value="Genomic_DNA"/>
</dbReference>
<dbReference type="PANTHER" id="PTHR33281">
    <property type="entry name" value="UPF0187 PROTEIN YNEE"/>
    <property type="match status" value="1"/>
</dbReference>
<feature type="transmembrane region" description="Helical" evidence="9">
    <location>
        <begin position="213"/>
        <end position="232"/>
    </location>
</feature>
<comment type="subcellular location">
    <subcellularLocation>
        <location evidence="1">Cell membrane</location>
        <topology evidence="1">Multi-pass membrane protein</topology>
    </subcellularLocation>
</comment>
<dbReference type="Pfam" id="PF25539">
    <property type="entry name" value="Bestrophin_2"/>
    <property type="match status" value="1"/>
</dbReference>
<feature type="transmembrane region" description="Helical" evidence="9">
    <location>
        <begin position="20"/>
        <end position="42"/>
    </location>
</feature>
<evidence type="ECO:0000256" key="2">
    <source>
        <dbReference type="ARBA" id="ARBA00022448"/>
    </source>
</evidence>
<protein>
    <recommendedName>
        <fullName evidence="12">Bestrophin</fullName>
    </recommendedName>
</protein>
<organism evidence="10 11">
    <name type="scientific">Myroides marinus</name>
    <dbReference type="NCBI Taxonomy" id="703342"/>
    <lineage>
        <taxon>Bacteria</taxon>
        <taxon>Pseudomonadati</taxon>
        <taxon>Bacteroidota</taxon>
        <taxon>Flavobacteriia</taxon>
        <taxon>Flavobacteriales</taxon>
        <taxon>Flavobacteriaceae</taxon>
        <taxon>Myroides</taxon>
    </lineage>
</organism>
<evidence type="ECO:0000256" key="1">
    <source>
        <dbReference type="ARBA" id="ARBA00004651"/>
    </source>
</evidence>
<evidence type="ECO:0008006" key="12">
    <source>
        <dbReference type="Google" id="ProtNLM"/>
    </source>
</evidence>
<accession>A0A163X612</accession>
<evidence type="ECO:0000313" key="10">
    <source>
        <dbReference type="EMBL" id="KZE77360.1"/>
    </source>
</evidence>
<evidence type="ECO:0000256" key="4">
    <source>
        <dbReference type="ARBA" id="ARBA00022692"/>
    </source>
</evidence>
<evidence type="ECO:0000256" key="8">
    <source>
        <dbReference type="ARBA" id="ARBA00034708"/>
    </source>
</evidence>
<dbReference type="AlphaFoldDB" id="A0A163X612"/>
<evidence type="ECO:0000256" key="9">
    <source>
        <dbReference type="SAM" id="Phobius"/>
    </source>
</evidence>
<keyword evidence="2" id="KW-0813">Transport</keyword>
<keyword evidence="4 9" id="KW-0812">Transmembrane</keyword>
<dbReference type="RefSeq" id="WP_038987035.1">
    <property type="nucleotide sequence ID" value="NZ_JACAJN010000012.1"/>
</dbReference>
<dbReference type="Proteomes" id="UP000076630">
    <property type="component" value="Unassembled WGS sequence"/>
</dbReference>
<feature type="transmembrane region" description="Helical" evidence="9">
    <location>
        <begin position="238"/>
        <end position="260"/>
    </location>
</feature>
<dbReference type="GO" id="GO:0005886">
    <property type="term" value="C:plasma membrane"/>
    <property type="evidence" value="ECO:0007669"/>
    <property type="project" value="UniProtKB-SubCell"/>
</dbReference>
<keyword evidence="5 9" id="KW-1133">Transmembrane helix</keyword>
<name>A0A163X612_9FLAO</name>
<reference evidence="10 11" key="1">
    <citation type="submission" date="2016-01" db="EMBL/GenBank/DDBJ databases">
        <title>Whole genome sequencing of Myroides marinus L41.</title>
        <authorList>
            <person name="Hong K.W."/>
        </authorList>
    </citation>
    <scope>NUCLEOTIDE SEQUENCE [LARGE SCALE GENOMIC DNA]</scope>
    <source>
        <strain evidence="10 11">L41</strain>
    </source>
</reference>